<dbReference type="STRING" id="686340.Metal_2714"/>
<name>H8GKC6_METAL</name>
<evidence type="ECO:0000313" key="1">
    <source>
        <dbReference type="EMBL" id="EIC30417.1"/>
    </source>
</evidence>
<dbReference type="RefSeq" id="WP_005373028.1">
    <property type="nucleotide sequence ID" value="NZ_CM001475.1"/>
</dbReference>
<evidence type="ECO:0000313" key="2">
    <source>
        <dbReference type="Proteomes" id="UP000005090"/>
    </source>
</evidence>
<dbReference type="HOGENOM" id="CLU_085023_0_0_6"/>
<dbReference type="Proteomes" id="UP000005090">
    <property type="component" value="Chromosome"/>
</dbReference>
<dbReference type="eggNOG" id="COG1432">
    <property type="taxonomic scope" value="Bacteria"/>
</dbReference>
<sequence length="182" mass="21302">MKTAILIDGAYFIKRFRTLFPEHAADAKRAADLAFRCALLHLRERNKEKHINALYRIFFYDCPPLEKKMHNPISKKCIDFAKSNEAVFRHALHHELRRKRKMALRLGRIGPDVTWGFKPGITERLLKREITIEQLTEDNLIPNFRQKGVDMRIGLDITSIALKETLNKSYAWDKISAACHFR</sequence>
<gene>
    <name evidence="1" type="ORF">Metal_2714</name>
</gene>
<protein>
    <recommendedName>
        <fullName evidence="3">NYN domain-containing protein</fullName>
    </recommendedName>
</protein>
<evidence type="ECO:0008006" key="3">
    <source>
        <dbReference type="Google" id="ProtNLM"/>
    </source>
</evidence>
<keyword evidence="2" id="KW-1185">Reference proteome</keyword>
<dbReference type="EMBL" id="CM001475">
    <property type="protein sequence ID" value="EIC30417.1"/>
    <property type="molecule type" value="Genomic_DNA"/>
</dbReference>
<accession>H8GKC6</accession>
<organism evidence="1 2">
    <name type="scientific">Methylomicrobium album BG8</name>
    <dbReference type="NCBI Taxonomy" id="686340"/>
    <lineage>
        <taxon>Bacteria</taxon>
        <taxon>Pseudomonadati</taxon>
        <taxon>Pseudomonadota</taxon>
        <taxon>Gammaproteobacteria</taxon>
        <taxon>Methylococcales</taxon>
        <taxon>Methylococcaceae</taxon>
        <taxon>Methylomicrobium</taxon>
    </lineage>
</organism>
<dbReference type="AlphaFoldDB" id="H8GKC6"/>
<reference evidence="1 2" key="1">
    <citation type="journal article" date="2013" name="Genome Announc.">
        <title>Genome Sequence of the Obligate Gammaproteobacterial Methanotroph Methylomicrobium album Strain BG8.</title>
        <authorList>
            <person name="Kits K.D."/>
            <person name="Kalyuzhnaya M.G."/>
            <person name="Klotz M.G."/>
            <person name="Jetten M.S."/>
            <person name="Op den Camp H.J."/>
            <person name="Vuilleumier S."/>
            <person name="Bringel F."/>
            <person name="Dispirito A.A."/>
            <person name="Murrell J.C."/>
            <person name="Bruce D."/>
            <person name="Cheng J.F."/>
            <person name="Copeland A."/>
            <person name="Goodwin L."/>
            <person name="Hauser L."/>
            <person name="Lajus A."/>
            <person name="Land M.L."/>
            <person name="Lapidus A."/>
            <person name="Lucas S."/>
            <person name="Medigue C."/>
            <person name="Pitluck S."/>
            <person name="Woyke T."/>
            <person name="Zeytun A."/>
            <person name="Stein L.Y."/>
        </authorList>
    </citation>
    <scope>NUCLEOTIDE SEQUENCE [LARGE SCALE GENOMIC DNA]</scope>
    <source>
        <strain evidence="1 2">BG8</strain>
    </source>
</reference>
<proteinExistence type="predicted"/>